<evidence type="ECO:0000313" key="6">
    <source>
        <dbReference type="EMBL" id="KAK9884348.1"/>
    </source>
</evidence>
<accession>A0AAW1UNJ5</accession>
<protein>
    <submittedName>
        <fullName evidence="6">Uncharacterized protein</fullName>
    </submittedName>
</protein>
<feature type="transmembrane region" description="Helical" evidence="5">
    <location>
        <begin position="316"/>
        <end position="335"/>
    </location>
</feature>
<evidence type="ECO:0000256" key="4">
    <source>
        <dbReference type="ARBA" id="ARBA00023136"/>
    </source>
</evidence>
<proteinExistence type="predicted"/>
<keyword evidence="2 5" id="KW-0812">Transmembrane</keyword>
<dbReference type="AlphaFoldDB" id="A0AAW1UNJ5"/>
<keyword evidence="7" id="KW-1185">Reference proteome</keyword>
<dbReference type="PANTHER" id="PTHR11040">
    <property type="entry name" value="ZINC/IRON TRANSPORTER"/>
    <property type="match status" value="1"/>
</dbReference>
<dbReference type="EMBL" id="JARQZJ010000092">
    <property type="protein sequence ID" value="KAK9884348.1"/>
    <property type="molecule type" value="Genomic_DNA"/>
</dbReference>
<reference evidence="6 7" key="1">
    <citation type="submission" date="2023-03" db="EMBL/GenBank/DDBJ databases">
        <title>Genome insight into feeding habits of ladybird beetles.</title>
        <authorList>
            <person name="Li H.-S."/>
            <person name="Huang Y.-H."/>
            <person name="Pang H."/>
        </authorList>
    </citation>
    <scope>NUCLEOTIDE SEQUENCE [LARGE SCALE GENOMIC DNA]</scope>
    <source>
        <strain evidence="6">SYSU_2023b</strain>
        <tissue evidence="6">Whole body</tissue>
    </source>
</reference>
<feature type="transmembrane region" description="Helical" evidence="5">
    <location>
        <begin position="285"/>
        <end position="304"/>
    </location>
</feature>
<feature type="transmembrane region" description="Helical" evidence="5">
    <location>
        <begin position="37"/>
        <end position="57"/>
    </location>
</feature>
<evidence type="ECO:0000313" key="7">
    <source>
        <dbReference type="Proteomes" id="UP001431783"/>
    </source>
</evidence>
<keyword evidence="4 5" id="KW-0472">Membrane</keyword>
<dbReference type="Proteomes" id="UP001431783">
    <property type="component" value="Unassembled WGS sequence"/>
</dbReference>
<feature type="transmembrane region" description="Helical" evidence="5">
    <location>
        <begin position="77"/>
        <end position="100"/>
    </location>
</feature>
<feature type="transmembrane region" description="Helical" evidence="5">
    <location>
        <begin position="195"/>
        <end position="214"/>
    </location>
</feature>
<dbReference type="Pfam" id="PF02535">
    <property type="entry name" value="Zip"/>
    <property type="match status" value="1"/>
</dbReference>
<comment type="subcellular location">
    <subcellularLocation>
        <location evidence="1">Membrane</location>
        <topology evidence="1">Multi-pass membrane protein</topology>
    </subcellularLocation>
</comment>
<evidence type="ECO:0000256" key="2">
    <source>
        <dbReference type="ARBA" id="ARBA00022692"/>
    </source>
</evidence>
<evidence type="ECO:0000256" key="1">
    <source>
        <dbReference type="ARBA" id="ARBA00004141"/>
    </source>
</evidence>
<feature type="transmembrane region" description="Helical" evidence="5">
    <location>
        <begin position="253"/>
        <end position="273"/>
    </location>
</feature>
<dbReference type="PANTHER" id="PTHR11040:SF203">
    <property type="entry name" value="FI18611P1-RELATED"/>
    <property type="match status" value="1"/>
</dbReference>
<evidence type="ECO:0000256" key="5">
    <source>
        <dbReference type="SAM" id="Phobius"/>
    </source>
</evidence>
<sequence length="341" mass="37599">MRGYGNTVFDILILGCIPMVVAKKFKLDKNVRSNRYAELLLSFGGGVLMATTFIHLLPEVAEKAETIDAFKDLKFPVAETFTCIGFFLIYLVEECVHLYLHKKHSDPDVAIIRRSVSILRGEIAYHPDPDQPTVVSTEINTISHRSSRDLNGVNNNNSSWRRSISDREMGHSHAHGGDHSHLVGDAKLLASMRGLMVVLALSVHEIMEGLAVGLEGKTKNVWYMFAAVGAHKFIIAFCVGVELLSCNIRNKLIFTYVFTFAFVSPLGIAIGIGVSSEDISDVPSVILQGFATGTLLYVIFFEILKNNERDGNGLNKFIAVLVGFGVMFLSTVLLSDDDLDE</sequence>
<evidence type="ECO:0000256" key="3">
    <source>
        <dbReference type="ARBA" id="ARBA00022989"/>
    </source>
</evidence>
<organism evidence="6 7">
    <name type="scientific">Henosepilachna vigintioctopunctata</name>
    <dbReference type="NCBI Taxonomy" id="420089"/>
    <lineage>
        <taxon>Eukaryota</taxon>
        <taxon>Metazoa</taxon>
        <taxon>Ecdysozoa</taxon>
        <taxon>Arthropoda</taxon>
        <taxon>Hexapoda</taxon>
        <taxon>Insecta</taxon>
        <taxon>Pterygota</taxon>
        <taxon>Neoptera</taxon>
        <taxon>Endopterygota</taxon>
        <taxon>Coleoptera</taxon>
        <taxon>Polyphaga</taxon>
        <taxon>Cucujiformia</taxon>
        <taxon>Coccinelloidea</taxon>
        <taxon>Coccinellidae</taxon>
        <taxon>Epilachninae</taxon>
        <taxon>Epilachnini</taxon>
        <taxon>Henosepilachna</taxon>
    </lineage>
</organism>
<name>A0AAW1UNJ5_9CUCU</name>
<dbReference type="GO" id="GO:0005385">
    <property type="term" value="F:zinc ion transmembrane transporter activity"/>
    <property type="evidence" value="ECO:0007669"/>
    <property type="project" value="TreeGrafter"/>
</dbReference>
<dbReference type="InterPro" id="IPR003689">
    <property type="entry name" value="ZIP"/>
</dbReference>
<keyword evidence="3 5" id="KW-1133">Transmembrane helix</keyword>
<gene>
    <name evidence="6" type="ORF">WA026_005298</name>
</gene>
<dbReference type="GO" id="GO:0005886">
    <property type="term" value="C:plasma membrane"/>
    <property type="evidence" value="ECO:0007669"/>
    <property type="project" value="TreeGrafter"/>
</dbReference>
<comment type="caution">
    <text evidence="6">The sequence shown here is derived from an EMBL/GenBank/DDBJ whole genome shotgun (WGS) entry which is preliminary data.</text>
</comment>
<feature type="transmembrane region" description="Helical" evidence="5">
    <location>
        <begin position="220"/>
        <end position="241"/>
    </location>
</feature>